<dbReference type="SUPFAM" id="SSF101576">
    <property type="entry name" value="Supernatant protein factor (SPF), C-terminal domain"/>
    <property type="match status" value="1"/>
</dbReference>
<feature type="signal peptide" evidence="10">
    <location>
        <begin position="1"/>
        <end position="17"/>
    </location>
</feature>
<keyword evidence="3 8" id="KW-0812">Transmembrane</keyword>
<evidence type="ECO:0000256" key="2">
    <source>
        <dbReference type="ARBA" id="ARBA00007104"/>
    </source>
</evidence>
<feature type="chain" id="PRO_5005893560" evidence="10">
    <location>
        <begin position="18"/>
        <end position="233"/>
    </location>
</feature>
<dbReference type="GO" id="GO:0016020">
    <property type="term" value="C:membrane"/>
    <property type="evidence" value="ECO:0007669"/>
    <property type="project" value="UniProtKB-SubCell"/>
</dbReference>
<keyword evidence="6 9" id="KW-0472">Membrane</keyword>
<evidence type="ECO:0000313" key="12">
    <source>
        <dbReference type="Proteomes" id="UP000046393"/>
    </source>
</evidence>
<feature type="transmembrane region" description="Helical" evidence="9">
    <location>
        <begin position="192"/>
        <end position="216"/>
    </location>
</feature>
<evidence type="ECO:0000256" key="7">
    <source>
        <dbReference type="ARBA" id="ARBA00037847"/>
    </source>
</evidence>
<dbReference type="InterPro" id="IPR015720">
    <property type="entry name" value="Emp24-like"/>
</dbReference>
<keyword evidence="5 9" id="KW-1133">Transmembrane helix</keyword>
<sequence length="233" mass="26490">MLLTNILLLIGIGAVYGDEYSYTIIVPPGKVECYFHPVLLEKYHSFELDYQVIGGGSTDINFYVMSPKGVRVISDVNRNDGAHRVMLDDANAGRGDYSFCFDNGFSLRNEKRVFFEFFLMDAAGQFLGGFDEKIIVSAESLRELGTHIDTFQKVTTSVKDNLNKVERIQRQYSSLELADRAALEQSFEQINFWSSIHLGVMLFAVFVQVFMVRSLFEDNSKVGRILRKGKFND</sequence>
<comment type="similarity">
    <text evidence="2 8">Belongs to the EMP24/GP25L family.</text>
</comment>
<evidence type="ECO:0000256" key="6">
    <source>
        <dbReference type="ARBA" id="ARBA00023136"/>
    </source>
</evidence>
<dbReference type="WBParaSite" id="SMUV_0001040201-mRNA-1">
    <property type="protein sequence ID" value="SMUV_0001040201-mRNA-1"/>
    <property type="gene ID" value="SMUV_0001040201"/>
</dbReference>
<dbReference type="SMART" id="SM01190">
    <property type="entry name" value="EMP24_GP25L"/>
    <property type="match status" value="1"/>
</dbReference>
<dbReference type="Pfam" id="PF01105">
    <property type="entry name" value="EMP24_GP25L"/>
    <property type="match status" value="1"/>
</dbReference>
<dbReference type="GO" id="GO:0012505">
    <property type="term" value="C:endomembrane system"/>
    <property type="evidence" value="ECO:0007669"/>
    <property type="project" value="UniProtKB-SubCell"/>
</dbReference>
<dbReference type="InterPro" id="IPR036598">
    <property type="entry name" value="GOLD_dom_sf"/>
</dbReference>
<evidence type="ECO:0000259" key="11">
    <source>
        <dbReference type="PROSITE" id="PS50866"/>
    </source>
</evidence>
<evidence type="ECO:0000256" key="8">
    <source>
        <dbReference type="RuleBase" id="RU003827"/>
    </source>
</evidence>
<evidence type="ECO:0000313" key="13">
    <source>
        <dbReference type="WBParaSite" id="SMUV_0001040201-mRNA-1"/>
    </source>
</evidence>
<reference evidence="13" key="1">
    <citation type="submission" date="2017-02" db="UniProtKB">
        <authorList>
            <consortium name="WormBaseParasite"/>
        </authorList>
    </citation>
    <scope>IDENTIFICATION</scope>
</reference>
<dbReference type="InterPro" id="IPR009038">
    <property type="entry name" value="GOLD_dom"/>
</dbReference>
<comment type="subcellular location">
    <subcellularLocation>
        <location evidence="7">Endomembrane system</location>
        <topology evidence="7">Single-pass membrane protein</topology>
    </subcellularLocation>
    <subcellularLocation>
        <location evidence="1 8">Membrane</location>
        <topology evidence="1 8">Single-pass type I membrane protein</topology>
    </subcellularLocation>
</comment>
<dbReference type="Proteomes" id="UP000046393">
    <property type="component" value="Unplaced"/>
</dbReference>
<feature type="domain" description="GOLD" evidence="11">
    <location>
        <begin position="31"/>
        <end position="119"/>
    </location>
</feature>
<dbReference type="AlphaFoldDB" id="A0A0N5AZH7"/>
<evidence type="ECO:0000256" key="1">
    <source>
        <dbReference type="ARBA" id="ARBA00004479"/>
    </source>
</evidence>
<evidence type="ECO:0000256" key="3">
    <source>
        <dbReference type="ARBA" id="ARBA00022692"/>
    </source>
</evidence>
<evidence type="ECO:0000256" key="9">
    <source>
        <dbReference type="SAM" id="Phobius"/>
    </source>
</evidence>
<keyword evidence="12" id="KW-1185">Reference proteome</keyword>
<name>A0A0N5AZH7_9BILA</name>
<dbReference type="PROSITE" id="PS50866">
    <property type="entry name" value="GOLD"/>
    <property type="match status" value="1"/>
</dbReference>
<keyword evidence="4 10" id="KW-0732">Signal</keyword>
<evidence type="ECO:0000256" key="5">
    <source>
        <dbReference type="ARBA" id="ARBA00022989"/>
    </source>
</evidence>
<organism evidence="12 13">
    <name type="scientific">Syphacia muris</name>
    <dbReference type="NCBI Taxonomy" id="451379"/>
    <lineage>
        <taxon>Eukaryota</taxon>
        <taxon>Metazoa</taxon>
        <taxon>Ecdysozoa</taxon>
        <taxon>Nematoda</taxon>
        <taxon>Chromadorea</taxon>
        <taxon>Rhabditida</taxon>
        <taxon>Spirurina</taxon>
        <taxon>Oxyuridomorpha</taxon>
        <taxon>Oxyuroidea</taxon>
        <taxon>Oxyuridae</taxon>
        <taxon>Syphacia</taxon>
    </lineage>
</organism>
<protein>
    <submittedName>
        <fullName evidence="13">GOLD domain-containing protein</fullName>
    </submittedName>
</protein>
<proteinExistence type="inferred from homology"/>
<dbReference type="STRING" id="451379.A0A0N5AZH7"/>
<dbReference type="PANTHER" id="PTHR22811">
    <property type="entry name" value="TRANSMEMBRANE EMP24 DOMAIN-CONTAINING PROTEIN"/>
    <property type="match status" value="1"/>
</dbReference>
<evidence type="ECO:0000256" key="10">
    <source>
        <dbReference type="SAM" id="SignalP"/>
    </source>
</evidence>
<evidence type="ECO:0000256" key="4">
    <source>
        <dbReference type="ARBA" id="ARBA00022729"/>
    </source>
</evidence>
<accession>A0A0N5AZH7</accession>